<accession>A0A4U5VDX7</accession>
<sequence>MEDDAPVIYGLEFQARALTAQTAETDAIRFLVGTQSLKFDNQIHIIDFDDENNIINKNVLLHQAGEIWHIGASPADKAVLTTCYNKTSDSRVVSCAAVWRMPSDWETGSHESPDDSAHNPQTLELLCHLDDSAHSNAACVLWEPMGDGKRVISLADNHALLWDLQESSTQATVSSTATLEGKGQLKFTSGKWSPHHNCSQLATANDTAIRGWDLRTMRGKEPLKDSVVSTYEEHEDSVYTAEWSSADPWLFASLSYDGRLVINRVPRALKYRILL</sequence>
<dbReference type="InterPro" id="IPR059104">
    <property type="entry name" value="Beta-prop_EIPR1-like"/>
</dbReference>
<dbReference type="Pfam" id="PF23609">
    <property type="entry name" value="Beta-prop_EIPR1"/>
    <property type="match status" value="1"/>
</dbReference>
<gene>
    <name evidence="5" type="ORF">D9C73_020276</name>
</gene>
<dbReference type="PANTHER" id="PTHR14205:SF15">
    <property type="entry name" value="EARP AND GARP COMPLEX-INTERACTING PROTEIN 1"/>
    <property type="match status" value="1"/>
</dbReference>
<keyword evidence="3" id="KW-0677">Repeat</keyword>
<dbReference type="InterPro" id="IPR001680">
    <property type="entry name" value="WD40_rpt"/>
</dbReference>
<feature type="domain" description="EIPR1-like beta-propeller" evidence="4">
    <location>
        <begin position="7"/>
        <end position="261"/>
    </location>
</feature>
<name>A0A4U5VDX7_COLLU</name>
<evidence type="ECO:0000256" key="3">
    <source>
        <dbReference type="ARBA" id="ARBA00022737"/>
    </source>
</evidence>
<protein>
    <submittedName>
        <fullName evidence="5">Protein TSSC1</fullName>
    </submittedName>
</protein>
<dbReference type="Proteomes" id="UP000298787">
    <property type="component" value="Chromosome 18"/>
</dbReference>
<dbReference type="InterPro" id="IPR040323">
    <property type="entry name" value="EIPR1"/>
</dbReference>
<organism evidence="5 6">
    <name type="scientific">Collichthys lucidus</name>
    <name type="common">Big head croaker</name>
    <name type="synonym">Sciaena lucida</name>
    <dbReference type="NCBI Taxonomy" id="240159"/>
    <lineage>
        <taxon>Eukaryota</taxon>
        <taxon>Metazoa</taxon>
        <taxon>Chordata</taxon>
        <taxon>Craniata</taxon>
        <taxon>Vertebrata</taxon>
        <taxon>Euteleostomi</taxon>
        <taxon>Actinopterygii</taxon>
        <taxon>Neopterygii</taxon>
        <taxon>Teleostei</taxon>
        <taxon>Neoteleostei</taxon>
        <taxon>Acanthomorphata</taxon>
        <taxon>Eupercaria</taxon>
        <taxon>Sciaenidae</taxon>
        <taxon>Collichthys</taxon>
    </lineage>
</organism>
<evidence type="ECO:0000256" key="2">
    <source>
        <dbReference type="ARBA" id="ARBA00022574"/>
    </source>
</evidence>
<dbReference type="InterPro" id="IPR015943">
    <property type="entry name" value="WD40/YVTN_repeat-like_dom_sf"/>
</dbReference>
<dbReference type="STRING" id="240159.A0A4U5VDX7"/>
<dbReference type="InterPro" id="IPR036322">
    <property type="entry name" value="WD40_repeat_dom_sf"/>
</dbReference>
<dbReference type="GO" id="GO:0016567">
    <property type="term" value="P:protein ubiquitination"/>
    <property type="evidence" value="ECO:0007669"/>
    <property type="project" value="TreeGrafter"/>
</dbReference>
<evidence type="ECO:0000259" key="4">
    <source>
        <dbReference type="Pfam" id="PF23609"/>
    </source>
</evidence>
<proteinExistence type="inferred from homology"/>
<evidence type="ECO:0000313" key="5">
    <source>
        <dbReference type="EMBL" id="TKS86159.1"/>
    </source>
</evidence>
<reference evidence="5 6" key="1">
    <citation type="submission" date="2019-01" db="EMBL/GenBank/DDBJ databases">
        <title>Genome Assembly of Collichthys lucidus.</title>
        <authorList>
            <person name="Cai M."/>
            <person name="Xiao S."/>
        </authorList>
    </citation>
    <scope>NUCLEOTIDE SEQUENCE [LARGE SCALE GENOMIC DNA]</scope>
    <source>
        <strain evidence="5">JT15FE1705JMU</strain>
        <tissue evidence="5">Muscle</tissue>
    </source>
</reference>
<evidence type="ECO:0000256" key="1">
    <source>
        <dbReference type="ARBA" id="ARBA00005672"/>
    </source>
</evidence>
<evidence type="ECO:0000313" key="6">
    <source>
        <dbReference type="Proteomes" id="UP000298787"/>
    </source>
</evidence>
<keyword evidence="6" id="KW-1185">Reference proteome</keyword>
<dbReference type="PANTHER" id="PTHR14205">
    <property type="entry name" value="WD-REPEAT PROTEIN"/>
    <property type="match status" value="1"/>
</dbReference>
<dbReference type="Gene3D" id="2.130.10.10">
    <property type="entry name" value="YVTN repeat-like/Quinoprotein amine dehydrogenase"/>
    <property type="match status" value="2"/>
</dbReference>
<dbReference type="SMART" id="SM00320">
    <property type="entry name" value="WD40"/>
    <property type="match status" value="3"/>
</dbReference>
<keyword evidence="2" id="KW-0853">WD repeat</keyword>
<dbReference type="AlphaFoldDB" id="A0A4U5VDX7"/>
<dbReference type="SUPFAM" id="SSF50978">
    <property type="entry name" value="WD40 repeat-like"/>
    <property type="match status" value="1"/>
</dbReference>
<comment type="similarity">
    <text evidence="1">Belongs to the WD repeat EIPR1 family.</text>
</comment>
<dbReference type="EMBL" id="CM014095">
    <property type="protein sequence ID" value="TKS86159.1"/>
    <property type="molecule type" value="Genomic_DNA"/>
</dbReference>